<dbReference type="KEGG" id="nwl:NWFMUON74_43610"/>
<keyword evidence="2" id="KW-1185">Reference proteome</keyword>
<gene>
    <name evidence="1" type="ORF">NWFMUON74_43610</name>
</gene>
<proteinExistence type="predicted"/>
<name>A0A7G1KRQ3_9NOCA</name>
<protein>
    <submittedName>
        <fullName evidence="1">Uncharacterized protein</fullName>
    </submittedName>
</protein>
<sequence length="116" mass="12325">MEPDEPNDRPTAVRLVRVDVSGLEVAQHARMTERHIAGFSGSAARGRAAACDISCRPVPLESVTPSAPDLQTLLAVLDGLAAADPDAHLLAVRLSTGSLQAEERSDQSIRHGRVHD</sequence>
<evidence type="ECO:0000313" key="2">
    <source>
        <dbReference type="Proteomes" id="UP000516173"/>
    </source>
</evidence>
<accession>A0A7G1KRQ3</accession>
<dbReference type="EMBL" id="AP023396">
    <property type="protein sequence ID" value="BCK56589.1"/>
    <property type="molecule type" value="Genomic_DNA"/>
</dbReference>
<dbReference type="AlphaFoldDB" id="A0A7G1KRQ3"/>
<evidence type="ECO:0000313" key="1">
    <source>
        <dbReference type="EMBL" id="BCK56589.1"/>
    </source>
</evidence>
<organism evidence="1 2">
    <name type="scientific">Nocardia wallacei</name>
    <dbReference type="NCBI Taxonomy" id="480035"/>
    <lineage>
        <taxon>Bacteria</taxon>
        <taxon>Bacillati</taxon>
        <taxon>Actinomycetota</taxon>
        <taxon>Actinomycetes</taxon>
        <taxon>Mycobacteriales</taxon>
        <taxon>Nocardiaceae</taxon>
        <taxon>Nocardia</taxon>
    </lineage>
</organism>
<dbReference type="Proteomes" id="UP000516173">
    <property type="component" value="Chromosome"/>
</dbReference>
<reference evidence="1 2" key="1">
    <citation type="submission" date="2020-08" db="EMBL/GenBank/DDBJ databases">
        <title>Genome Sequencing of Nocardia wallacei strain FMUON74 and assembly.</title>
        <authorList>
            <person name="Toyokawa M."/>
            <person name="Uesaka K."/>
        </authorList>
    </citation>
    <scope>NUCLEOTIDE SEQUENCE [LARGE SCALE GENOMIC DNA]</scope>
    <source>
        <strain evidence="1 2">FMUON74</strain>
    </source>
</reference>